<dbReference type="AlphaFoldDB" id="A0A0E9W4E2"/>
<organism evidence="1">
    <name type="scientific">Anguilla anguilla</name>
    <name type="common">European freshwater eel</name>
    <name type="synonym">Muraena anguilla</name>
    <dbReference type="NCBI Taxonomy" id="7936"/>
    <lineage>
        <taxon>Eukaryota</taxon>
        <taxon>Metazoa</taxon>
        <taxon>Chordata</taxon>
        <taxon>Craniata</taxon>
        <taxon>Vertebrata</taxon>
        <taxon>Euteleostomi</taxon>
        <taxon>Actinopterygii</taxon>
        <taxon>Neopterygii</taxon>
        <taxon>Teleostei</taxon>
        <taxon>Anguilliformes</taxon>
        <taxon>Anguillidae</taxon>
        <taxon>Anguilla</taxon>
    </lineage>
</organism>
<proteinExistence type="predicted"/>
<accession>A0A0E9W4E2</accession>
<dbReference type="EMBL" id="GBXM01024127">
    <property type="protein sequence ID" value="JAH84450.1"/>
    <property type="molecule type" value="Transcribed_RNA"/>
</dbReference>
<reference evidence="1" key="1">
    <citation type="submission" date="2014-11" db="EMBL/GenBank/DDBJ databases">
        <authorList>
            <person name="Amaro Gonzalez C."/>
        </authorList>
    </citation>
    <scope>NUCLEOTIDE SEQUENCE</scope>
</reference>
<name>A0A0E9W4E2_ANGAN</name>
<sequence>MTARDNDFPLHFSLNIPTKVLRRTTARKK</sequence>
<reference evidence="1" key="2">
    <citation type="journal article" date="2015" name="Fish Shellfish Immunol.">
        <title>Early steps in the European eel (Anguilla anguilla)-Vibrio vulnificus interaction in the gills: Role of the RtxA13 toxin.</title>
        <authorList>
            <person name="Callol A."/>
            <person name="Pajuelo D."/>
            <person name="Ebbesson L."/>
            <person name="Teles M."/>
            <person name="MacKenzie S."/>
            <person name="Amaro C."/>
        </authorList>
    </citation>
    <scope>NUCLEOTIDE SEQUENCE</scope>
</reference>
<protein>
    <submittedName>
        <fullName evidence="1">Uncharacterized protein</fullName>
    </submittedName>
</protein>
<evidence type="ECO:0000313" key="1">
    <source>
        <dbReference type="EMBL" id="JAH84450.1"/>
    </source>
</evidence>